<dbReference type="AlphaFoldDB" id="A0A5J4WPP0"/>
<feature type="compositionally biased region" description="Basic and acidic residues" evidence="1">
    <location>
        <begin position="168"/>
        <end position="177"/>
    </location>
</feature>
<evidence type="ECO:0000313" key="3">
    <source>
        <dbReference type="Proteomes" id="UP000324800"/>
    </source>
</evidence>
<evidence type="ECO:0000313" key="2">
    <source>
        <dbReference type="EMBL" id="KAA6396345.1"/>
    </source>
</evidence>
<reference evidence="2 3" key="1">
    <citation type="submission" date="2019-03" db="EMBL/GenBank/DDBJ databases">
        <title>Single cell metagenomics reveals metabolic interactions within the superorganism composed of flagellate Streblomastix strix and complex community of Bacteroidetes bacteria on its surface.</title>
        <authorList>
            <person name="Treitli S.C."/>
            <person name="Kolisko M."/>
            <person name="Husnik F."/>
            <person name="Keeling P."/>
            <person name="Hampl V."/>
        </authorList>
    </citation>
    <scope>NUCLEOTIDE SEQUENCE [LARGE SCALE GENOMIC DNA]</scope>
    <source>
        <strain evidence="2">ST1C</strain>
    </source>
</reference>
<name>A0A5J4WPP0_9EUKA</name>
<dbReference type="Proteomes" id="UP000324800">
    <property type="component" value="Unassembled WGS sequence"/>
</dbReference>
<comment type="caution">
    <text evidence="2">The sequence shown here is derived from an EMBL/GenBank/DDBJ whole genome shotgun (WGS) entry which is preliminary data.</text>
</comment>
<gene>
    <name evidence="2" type="ORF">EZS28_008130</name>
</gene>
<feature type="region of interest" description="Disordered" evidence="1">
    <location>
        <begin position="159"/>
        <end position="184"/>
    </location>
</feature>
<proteinExistence type="predicted"/>
<dbReference type="EMBL" id="SNRW01001449">
    <property type="protein sequence ID" value="KAA6396345.1"/>
    <property type="molecule type" value="Genomic_DNA"/>
</dbReference>
<accession>A0A5J4WPP0</accession>
<feature type="region of interest" description="Disordered" evidence="1">
    <location>
        <begin position="65"/>
        <end position="90"/>
    </location>
</feature>
<protein>
    <submittedName>
        <fullName evidence="2">Uncharacterized protein</fullName>
    </submittedName>
</protein>
<organism evidence="2 3">
    <name type="scientific">Streblomastix strix</name>
    <dbReference type="NCBI Taxonomy" id="222440"/>
    <lineage>
        <taxon>Eukaryota</taxon>
        <taxon>Metamonada</taxon>
        <taxon>Preaxostyla</taxon>
        <taxon>Oxymonadida</taxon>
        <taxon>Streblomastigidae</taxon>
        <taxon>Streblomastix</taxon>
    </lineage>
</organism>
<sequence length="370" mass="43423">MLRRTDLIPVRKDGEGQYLPAFGPEVPQAVDWRRPKRQSLTPQMDEVRAFWREYNFDLRVACVKKDESGERSGSRDYSRPSDYESPREIRIDIDRNQHGYESRGDSRCRGRGTFIGRDYNYQRIEQINQDRDQSNQERYREAQKYNPYTKRAFTKTKNPINWNTSHQYDNKNKRDGSVDDPNDEWPKYAQTENGSIENYGDRYPTSTEDDAPKCLIAAPQYKQPLHAVQRLHHVQQMQPKLQVLAQVQQQRGRREQVPNFSDIDEQEIIQERQAALQLEKEEYGIYNSENDWWQGTVGQLTGLQPSSGAQSPSLSAELRLKETGSIQASNRERTNTQIIESHEDNAEEEQYEQIDEATLIRIKDYRVNEI</sequence>
<evidence type="ECO:0000256" key="1">
    <source>
        <dbReference type="SAM" id="MobiDB-lite"/>
    </source>
</evidence>